<dbReference type="EMBL" id="PYSV01000036">
    <property type="protein sequence ID" value="PTA66373.1"/>
    <property type="molecule type" value="Genomic_DNA"/>
</dbReference>
<gene>
    <name evidence="2" type="ORF">C8263_18210</name>
</gene>
<dbReference type="InterPro" id="IPR036397">
    <property type="entry name" value="RNaseH_sf"/>
</dbReference>
<dbReference type="Gene3D" id="3.30.420.10">
    <property type="entry name" value="Ribonuclease H-like superfamily/Ribonuclease H"/>
    <property type="match status" value="1"/>
</dbReference>
<dbReference type="AlphaFoldDB" id="A0A2T3W3N3"/>
<dbReference type="InterPro" id="IPR001584">
    <property type="entry name" value="Integrase_cat-core"/>
</dbReference>
<protein>
    <recommendedName>
        <fullName evidence="1">Integrase catalytic domain-containing protein</fullName>
    </recommendedName>
</protein>
<evidence type="ECO:0000259" key="1">
    <source>
        <dbReference type="Pfam" id="PF00665"/>
    </source>
</evidence>
<comment type="caution">
    <text evidence="2">The sequence shown here is derived from an EMBL/GenBank/DDBJ whole genome shotgun (WGS) entry which is preliminary data.</text>
</comment>
<dbReference type="SUPFAM" id="SSF53098">
    <property type="entry name" value="Ribonuclease H-like"/>
    <property type="match status" value="1"/>
</dbReference>
<dbReference type="GO" id="GO:0003676">
    <property type="term" value="F:nucleic acid binding"/>
    <property type="evidence" value="ECO:0007669"/>
    <property type="project" value="InterPro"/>
</dbReference>
<dbReference type="Pfam" id="PF00665">
    <property type="entry name" value="rve"/>
    <property type="match status" value="1"/>
</dbReference>
<keyword evidence="3" id="KW-1185">Reference proteome</keyword>
<dbReference type="GO" id="GO:0015074">
    <property type="term" value="P:DNA integration"/>
    <property type="evidence" value="ECO:0007669"/>
    <property type="project" value="InterPro"/>
</dbReference>
<organism evidence="2 3">
    <name type="scientific">Deinococcus arcticus</name>
    <dbReference type="NCBI Taxonomy" id="2136176"/>
    <lineage>
        <taxon>Bacteria</taxon>
        <taxon>Thermotogati</taxon>
        <taxon>Deinococcota</taxon>
        <taxon>Deinococci</taxon>
        <taxon>Deinococcales</taxon>
        <taxon>Deinococcaceae</taxon>
        <taxon>Deinococcus</taxon>
    </lineage>
</organism>
<dbReference type="PANTHER" id="PTHR46889:SF4">
    <property type="entry name" value="TRANSPOSASE INSO FOR INSERTION SEQUENCE ELEMENT IS911B-RELATED"/>
    <property type="match status" value="1"/>
</dbReference>
<dbReference type="InterPro" id="IPR012337">
    <property type="entry name" value="RNaseH-like_sf"/>
</dbReference>
<name>A0A2T3W3N3_9DEIO</name>
<feature type="domain" description="Integrase catalytic" evidence="1">
    <location>
        <begin position="2"/>
        <end position="50"/>
    </location>
</feature>
<dbReference type="InterPro" id="IPR050900">
    <property type="entry name" value="Transposase_IS3/IS150/IS904"/>
</dbReference>
<proteinExistence type="predicted"/>
<dbReference type="Proteomes" id="UP000240317">
    <property type="component" value="Unassembled WGS sequence"/>
</dbReference>
<accession>A0A2T3W3N3</accession>
<dbReference type="PANTHER" id="PTHR46889">
    <property type="entry name" value="TRANSPOSASE INSF FOR INSERTION SEQUENCE IS3B-RELATED"/>
    <property type="match status" value="1"/>
</dbReference>
<reference evidence="2 3" key="1">
    <citation type="submission" date="2018-03" db="EMBL/GenBank/DDBJ databases">
        <title>Draft genome of Deinococcus sp. OD32.</title>
        <authorList>
            <person name="Wang X.-P."/>
            <person name="Du Z.-J."/>
        </authorList>
    </citation>
    <scope>NUCLEOTIDE SEQUENCE [LARGE SCALE GENOMIC DNA]</scope>
    <source>
        <strain evidence="2 3">OD32</strain>
    </source>
</reference>
<sequence length="50" mass="5785">MVIDLHSRRVVGWSMSERMTTDLPLAALRMAYERRRPPPGLLHHSDRGSQ</sequence>
<evidence type="ECO:0000313" key="2">
    <source>
        <dbReference type="EMBL" id="PTA66373.1"/>
    </source>
</evidence>
<evidence type="ECO:0000313" key="3">
    <source>
        <dbReference type="Proteomes" id="UP000240317"/>
    </source>
</evidence>